<sequence>MTSTSPTLSVALAVYNGDRYLPACLDSILSQSFTDFEFLIIDDGSSDRALQILQRYAAQDQRIKLVSRENRGIAKTRNELLAMATGEFVAVMDGDDVAMGDRFARQVEFLRDHAGVVCVGSAVNWIDPQGRYLGHCPMPESDDEIQRLLLGGISLLHHPCTMARREALLQAGGYDESMIASVDLDLWLRLGELGKLANLPEVLLHYRLHPRSITNAQQQRQTDDALRACQRAWQRRGIQGEFIRKPADHLHQADFWLRCGWLGFNQGLRDVARLCSLRAIALQPLLPDAWKLLACALIKPLPTRLQSTS</sequence>
<organism evidence="2 3">
    <name type="scientific">Drouetiella hepatica Uher 2000/2452</name>
    <dbReference type="NCBI Taxonomy" id="904376"/>
    <lineage>
        <taxon>Bacteria</taxon>
        <taxon>Bacillati</taxon>
        <taxon>Cyanobacteriota</taxon>
        <taxon>Cyanophyceae</taxon>
        <taxon>Oculatellales</taxon>
        <taxon>Oculatellaceae</taxon>
        <taxon>Drouetiella</taxon>
    </lineage>
</organism>
<dbReference type="PANTHER" id="PTHR22916">
    <property type="entry name" value="GLYCOSYLTRANSFERASE"/>
    <property type="match status" value="1"/>
</dbReference>
<evidence type="ECO:0000259" key="1">
    <source>
        <dbReference type="Pfam" id="PF00535"/>
    </source>
</evidence>
<dbReference type="Proteomes" id="UP000757435">
    <property type="component" value="Unassembled WGS sequence"/>
</dbReference>
<protein>
    <submittedName>
        <fullName evidence="2">Glycosyltransferase</fullName>
        <ecNumber evidence="2">2.4.-.-</ecNumber>
    </submittedName>
</protein>
<evidence type="ECO:0000313" key="3">
    <source>
        <dbReference type="Proteomes" id="UP000757435"/>
    </source>
</evidence>
<dbReference type="GO" id="GO:0016758">
    <property type="term" value="F:hexosyltransferase activity"/>
    <property type="evidence" value="ECO:0007669"/>
    <property type="project" value="UniProtKB-ARBA"/>
</dbReference>
<dbReference type="InterPro" id="IPR029044">
    <property type="entry name" value="Nucleotide-diphossugar_trans"/>
</dbReference>
<dbReference type="InterPro" id="IPR011990">
    <property type="entry name" value="TPR-like_helical_dom_sf"/>
</dbReference>
<dbReference type="SUPFAM" id="SSF48452">
    <property type="entry name" value="TPR-like"/>
    <property type="match status" value="1"/>
</dbReference>
<dbReference type="InterPro" id="IPR001173">
    <property type="entry name" value="Glyco_trans_2-like"/>
</dbReference>
<evidence type="ECO:0000313" key="2">
    <source>
        <dbReference type="EMBL" id="MBW4660055.1"/>
    </source>
</evidence>
<proteinExistence type="predicted"/>
<dbReference type="EC" id="2.4.-.-" evidence="2"/>
<accession>A0A951QCS1</accession>
<name>A0A951QCS1_9CYAN</name>
<comment type="caution">
    <text evidence="2">The sequence shown here is derived from an EMBL/GenBank/DDBJ whole genome shotgun (WGS) entry which is preliminary data.</text>
</comment>
<dbReference type="SUPFAM" id="SSF53448">
    <property type="entry name" value="Nucleotide-diphospho-sugar transferases"/>
    <property type="match status" value="1"/>
</dbReference>
<dbReference type="Pfam" id="PF00535">
    <property type="entry name" value="Glycos_transf_2"/>
    <property type="match status" value="1"/>
</dbReference>
<dbReference type="AlphaFoldDB" id="A0A951QCS1"/>
<dbReference type="PANTHER" id="PTHR22916:SF3">
    <property type="entry name" value="UDP-GLCNAC:BETAGAL BETA-1,3-N-ACETYLGLUCOSAMINYLTRANSFERASE-LIKE PROTEIN 1"/>
    <property type="match status" value="1"/>
</dbReference>
<feature type="domain" description="Glycosyltransferase 2-like" evidence="1">
    <location>
        <begin position="9"/>
        <end position="168"/>
    </location>
</feature>
<keyword evidence="2" id="KW-0808">Transferase</keyword>
<dbReference type="Gene3D" id="3.90.550.10">
    <property type="entry name" value="Spore Coat Polysaccharide Biosynthesis Protein SpsA, Chain A"/>
    <property type="match status" value="1"/>
</dbReference>
<gene>
    <name evidence="2" type="ORF">KME15_15375</name>
</gene>
<keyword evidence="2" id="KW-0328">Glycosyltransferase</keyword>
<reference evidence="2" key="2">
    <citation type="journal article" date="2022" name="Microbiol. Resour. Announc.">
        <title>Metagenome Sequencing to Explore Phylogenomics of Terrestrial Cyanobacteria.</title>
        <authorList>
            <person name="Ward R.D."/>
            <person name="Stajich J.E."/>
            <person name="Johansen J.R."/>
            <person name="Huntemann M."/>
            <person name="Clum A."/>
            <person name="Foster B."/>
            <person name="Foster B."/>
            <person name="Roux S."/>
            <person name="Palaniappan K."/>
            <person name="Varghese N."/>
            <person name="Mukherjee S."/>
            <person name="Reddy T.B.K."/>
            <person name="Daum C."/>
            <person name="Copeland A."/>
            <person name="Chen I.A."/>
            <person name="Ivanova N.N."/>
            <person name="Kyrpides N.C."/>
            <person name="Shapiro N."/>
            <person name="Eloe-Fadrosh E.A."/>
            <person name="Pietrasiak N."/>
        </authorList>
    </citation>
    <scope>NUCLEOTIDE SEQUENCE</scope>
    <source>
        <strain evidence="2">UHER 2000/2452</strain>
    </source>
</reference>
<reference evidence="2" key="1">
    <citation type="submission" date="2021-05" db="EMBL/GenBank/DDBJ databases">
        <authorList>
            <person name="Pietrasiak N."/>
            <person name="Ward R."/>
            <person name="Stajich J.E."/>
            <person name="Kurbessoian T."/>
        </authorList>
    </citation>
    <scope>NUCLEOTIDE SEQUENCE</scope>
    <source>
        <strain evidence="2">UHER 2000/2452</strain>
    </source>
</reference>
<dbReference type="EMBL" id="JAHHHD010000017">
    <property type="protein sequence ID" value="MBW4660055.1"/>
    <property type="molecule type" value="Genomic_DNA"/>
</dbReference>